<dbReference type="AlphaFoldDB" id="A0A9D3ZIV4"/>
<evidence type="ECO:0000256" key="1">
    <source>
        <dbReference type="SAM" id="Phobius"/>
    </source>
</evidence>
<accession>A0A9D3ZIV4</accession>
<keyword evidence="1" id="KW-1133">Transmembrane helix</keyword>
<reference evidence="2 3" key="1">
    <citation type="journal article" date="2021" name="Plant Biotechnol. J.">
        <title>Multi-omics assisted identification of the key and species-specific regulatory components of drought-tolerant mechanisms in Gossypium stocksii.</title>
        <authorList>
            <person name="Yu D."/>
            <person name="Ke L."/>
            <person name="Zhang D."/>
            <person name="Wu Y."/>
            <person name="Sun Y."/>
            <person name="Mei J."/>
            <person name="Sun J."/>
            <person name="Sun Y."/>
        </authorList>
    </citation>
    <scope>NUCLEOTIDE SEQUENCE [LARGE SCALE GENOMIC DNA]</scope>
    <source>
        <strain evidence="3">cv. E1</strain>
        <tissue evidence="2">Leaf</tissue>
    </source>
</reference>
<gene>
    <name evidence="2" type="ORF">J1N35_041653</name>
</gene>
<feature type="transmembrane region" description="Helical" evidence="1">
    <location>
        <begin position="248"/>
        <end position="272"/>
    </location>
</feature>
<evidence type="ECO:0000313" key="2">
    <source>
        <dbReference type="EMBL" id="KAH1039910.1"/>
    </source>
</evidence>
<sequence>MFGAWGYLTDLRIQNLKNVESMKPKMIFSFNWQLGQLPALHPQLSHVLCLASEYRMCSVIPVNSKSVKFFWRPPPVGWLKFNVCGIEIEDRAGCGGVLRDMEGVGRAIFSGAIIADNAEEVETDVVKIALEVLLAMEWKSNVALIIKVGSSLVFSWCVNKAIRRWSIQSVFNEIKTVYVESGKCCFLFGRQERKLLINNKIKDSDDALTGVFGDAIVVVDDTEENQRVDYHLLNRPRRYLLCFDRVHFYFSPFLSLPFLLALPCLPCFSNLYSVFLAGKETK</sequence>
<evidence type="ECO:0008006" key="4">
    <source>
        <dbReference type="Google" id="ProtNLM"/>
    </source>
</evidence>
<protein>
    <recommendedName>
        <fullName evidence="4">RNase H type-1 domain-containing protein</fullName>
    </recommendedName>
</protein>
<evidence type="ECO:0000313" key="3">
    <source>
        <dbReference type="Proteomes" id="UP000828251"/>
    </source>
</evidence>
<proteinExistence type="predicted"/>
<dbReference type="EMBL" id="JAIQCV010000012">
    <property type="protein sequence ID" value="KAH1039910.1"/>
    <property type="molecule type" value="Genomic_DNA"/>
</dbReference>
<keyword evidence="1" id="KW-0472">Membrane</keyword>
<dbReference type="Proteomes" id="UP000828251">
    <property type="component" value="Unassembled WGS sequence"/>
</dbReference>
<comment type="caution">
    <text evidence="2">The sequence shown here is derived from an EMBL/GenBank/DDBJ whole genome shotgun (WGS) entry which is preliminary data.</text>
</comment>
<name>A0A9D3ZIV4_9ROSI</name>
<organism evidence="2 3">
    <name type="scientific">Gossypium stocksii</name>
    <dbReference type="NCBI Taxonomy" id="47602"/>
    <lineage>
        <taxon>Eukaryota</taxon>
        <taxon>Viridiplantae</taxon>
        <taxon>Streptophyta</taxon>
        <taxon>Embryophyta</taxon>
        <taxon>Tracheophyta</taxon>
        <taxon>Spermatophyta</taxon>
        <taxon>Magnoliopsida</taxon>
        <taxon>eudicotyledons</taxon>
        <taxon>Gunneridae</taxon>
        <taxon>Pentapetalae</taxon>
        <taxon>rosids</taxon>
        <taxon>malvids</taxon>
        <taxon>Malvales</taxon>
        <taxon>Malvaceae</taxon>
        <taxon>Malvoideae</taxon>
        <taxon>Gossypium</taxon>
    </lineage>
</organism>
<keyword evidence="1" id="KW-0812">Transmembrane</keyword>
<keyword evidence="3" id="KW-1185">Reference proteome</keyword>